<dbReference type="STRING" id="341454.A0A4S2MX07"/>
<dbReference type="GO" id="GO:0004656">
    <property type="term" value="F:procollagen-proline 4-dioxygenase activity"/>
    <property type="evidence" value="ECO:0007669"/>
    <property type="project" value="TreeGrafter"/>
</dbReference>
<name>A0A4S2MX07_9PEZI</name>
<dbReference type="InterPro" id="IPR044862">
    <property type="entry name" value="Pro_4_hyd_alph_FE2OG_OXY"/>
</dbReference>
<keyword evidence="8" id="KW-1185">Reference proteome</keyword>
<dbReference type="SMART" id="SM00702">
    <property type="entry name" value="P4Hc"/>
    <property type="match status" value="1"/>
</dbReference>
<keyword evidence="2" id="KW-0479">Metal-binding</keyword>
<dbReference type="InParanoid" id="A0A4S2MX07"/>
<dbReference type="EMBL" id="ML220120">
    <property type="protein sequence ID" value="TGZ81190.1"/>
    <property type="molecule type" value="Genomic_DNA"/>
</dbReference>
<dbReference type="GO" id="GO:0005783">
    <property type="term" value="C:endoplasmic reticulum"/>
    <property type="evidence" value="ECO:0007669"/>
    <property type="project" value="TreeGrafter"/>
</dbReference>
<dbReference type="InterPro" id="IPR045054">
    <property type="entry name" value="P4HA-like"/>
</dbReference>
<protein>
    <submittedName>
        <fullName evidence="7">Oxidoreductase domain-containing protein</fullName>
    </submittedName>
</protein>
<reference evidence="7 8" key="1">
    <citation type="submission" date="2019-04" db="EMBL/GenBank/DDBJ databases">
        <title>Comparative genomics and transcriptomics to analyze fruiting body development in filamentous ascomycetes.</title>
        <authorList>
            <consortium name="DOE Joint Genome Institute"/>
            <person name="Lutkenhaus R."/>
            <person name="Traeger S."/>
            <person name="Breuer J."/>
            <person name="Kuo A."/>
            <person name="Lipzen A."/>
            <person name="Pangilinan J."/>
            <person name="Dilworth D."/>
            <person name="Sandor L."/>
            <person name="Poggeler S."/>
            <person name="Barry K."/>
            <person name="Grigoriev I.V."/>
            <person name="Nowrousian M."/>
        </authorList>
    </citation>
    <scope>NUCLEOTIDE SEQUENCE [LARGE SCALE GENOMIC DNA]</scope>
    <source>
        <strain evidence="7 8">CBS 389.68</strain>
    </source>
</reference>
<dbReference type="Pfam" id="PF13640">
    <property type="entry name" value="2OG-FeII_Oxy_3"/>
    <property type="match status" value="1"/>
</dbReference>
<dbReference type="AlphaFoldDB" id="A0A4S2MX07"/>
<evidence type="ECO:0000313" key="8">
    <source>
        <dbReference type="Proteomes" id="UP000298138"/>
    </source>
</evidence>
<keyword evidence="3" id="KW-0223">Dioxygenase</keyword>
<dbReference type="GO" id="GO:0005506">
    <property type="term" value="F:iron ion binding"/>
    <property type="evidence" value="ECO:0007669"/>
    <property type="project" value="InterPro"/>
</dbReference>
<proteinExistence type="predicted"/>
<keyword evidence="5" id="KW-0408">Iron</keyword>
<feature type="domain" description="Prolyl 4-hydroxylase alpha subunit" evidence="6">
    <location>
        <begin position="42"/>
        <end position="249"/>
    </location>
</feature>
<accession>A0A4S2MX07</accession>
<sequence>MSSSSDNPAPMEFSPTPPSNIAAQVIDFSKTPLPSYQFPEPHFALIIDNFLSPSECASLIFHAKSSASGWEPALVNTGFATQRHMPNIRKCGRIMIDDHEIVGKLFDRLLPYLPDGIKVIRSDGPWIGSMAGSRWKWREGGGEPDKWRAVRLNERLRFLRYEKGNYFREHCDGSYVDPNTGQQSFLTFHLYLSDETTVKGGATRFFAYRKHWDVEPKLGRVLVFQHGGLVHSGVEIDYGEKVTVRTDVMYEKVE</sequence>
<evidence type="ECO:0000256" key="5">
    <source>
        <dbReference type="ARBA" id="ARBA00023004"/>
    </source>
</evidence>
<dbReference type="PANTHER" id="PTHR10869">
    <property type="entry name" value="PROLYL 4-HYDROXYLASE ALPHA SUBUNIT"/>
    <property type="match status" value="1"/>
</dbReference>
<evidence type="ECO:0000259" key="6">
    <source>
        <dbReference type="SMART" id="SM00702"/>
    </source>
</evidence>
<comment type="cofactor">
    <cofactor evidence="1">
        <name>L-ascorbate</name>
        <dbReference type="ChEBI" id="CHEBI:38290"/>
    </cofactor>
</comment>
<evidence type="ECO:0000256" key="2">
    <source>
        <dbReference type="ARBA" id="ARBA00022723"/>
    </source>
</evidence>
<dbReference type="InterPro" id="IPR006620">
    <property type="entry name" value="Pro_4_hyd_alph"/>
</dbReference>
<dbReference type="Gene3D" id="2.60.120.620">
    <property type="entry name" value="q2cbj1_9rhob like domain"/>
    <property type="match status" value="1"/>
</dbReference>
<dbReference type="OrthoDB" id="69177at2759"/>
<evidence type="ECO:0000256" key="3">
    <source>
        <dbReference type="ARBA" id="ARBA00022964"/>
    </source>
</evidence>
<gene>
    <name evidence="7" type="ORF">EX30DRAFT_340835</name>
</gene>
<dbReference type="GO" id="GO:0031418">
    <property type="term" value="F:L-ascorbic acid binding"/>
    <property type="evidence" value="ECO:0007669"/>
    <property type="project" value="InterPro"/>
</dbReference>
<dbReference type="Proteomes" id="UP000298138">
    <property type="component" value="Unassembled WGS sequence"/>
</dbReference>
<evidence type="ECO:0000256" key="1">
    <source>
        <dbReference type="ARBA" id="ARBA00001961"/>
    </source>
</evidence>
<keyword evidence="4" id="KW-0560">Oxidoreductase</keyword>
<evidence type="ECO:0000313" key="7">
    <source>
        <dbReference type="EMBL" id="TGZ81190.1"/>
    </source>
</evidence>
<organism evidence="7 8">
    <name type="scientific">Ascodesmis nigricans</name>
    <dbReference type="NCBI Taxonomy" id="341454"/>
    <lineage>
        <taxon>Eukaryota</taxon>
        <taxon>Fungi</taxon>
        <taxon>Dikarya</taxon>
        <taxon>Ascomycota</taxon>
        <taxon>Pezizomycotina</taxon>
        <taxon>Pezizomycetes</taxon>
        <taxon>Pezizales</taxon>
        <taxon>Ascodesmidaceae</taxon>
        <taxon>Ascodesmis</taxon>
    </lineage>
</organism>
<evidence type="ECO:0000256" key="4">
    <source>
        <dbReference type="ARBA" id="ARBA00023002"/>
    </source>
</evidence>
<dbReference type="PANTHER" id="PTHR10869:SF241">
    <property type="entry name" value="FE2OG DIOXYGENASE DOMAIN-CONTAINING PROTEIN"/>
    <property type="match status" value="1"/>
</dbReference>